<comment type="caution">
    <text evidence="4">The sequence shown here is derived from an EMBL/GenBank/DDBJ whole genome shotgun (WGS) entry which is preliminary data.</text>
</comment>
<keyword evidence="4" id="KW-0413">Isomerase</keyword>
<dbReference type="PANTHER" id="PTHR42673:SF21">
    <property type="entry name" value="GLUTATHIONE S-TRANSFERASE YFCF"/>
    <property type="match status" value="1"/>
</dbReference>
<dbReference type="InterPro" id="IPR004045">
    <property type="entry name" value="Glutathione_S-Trfase_N"/>
</dbReference>
<dbReference type="CDD" id="cd03042">
    <property type="entry name" value="GST_N_Zeta"/>
    <property type="match status" value="1"/>
</dbReference>
<feature type="domain" description="GST N-terminal" evidence="2">
    <location>
        <begin position="1"/>
        <end position="82"/>
    </location>
</feature>
<dbReference type="InterPro" id="IPR036249">
    <property type="entry name" value="Thioredoxin-like_sf"/>
</dbReference>
<dbReference type="InterPro" id="IPR034330">
    <property type="entry name" value="GST_Zeta_C"/>
</dbReference>
<dbReference type="Gene3D" id="3.40.30.10">
    <property type="entry name" value="Glutaredoxin"/>
    <property type="match status" value="1"/>
</dbReference>
<feature type="domain" description="GST C-terminal" evidence="3">
    <location>
        <begin position="87"/>
        <end position="214"/>
    </location>
</feature>
<dbReference type="InterPro" id="IPR040079">
    <property type="entry name" value="Glutathione_S-Trfase"/>
</dbReference>
<gene>
    <name evidence="4" type="ORF">FP66_13640</name>
</gene>
<dbReference type="Proteomes" id="UP000029721">
    <property type="component" value="Unassembled WGS sequence"/>
</dbReference>
<dbReference type="SFLD" id="SFLDG00358">
    <property type="entry name" value="Main_(cytGST)"/>
    <property type="match status" value="1"/>
</dbReference>
<evidence type="ECO:0000259" key="2">
    <source>
        <dbReference type="PROSITE" id="PS50404"/>
    </source>
</evidence>
<dbReference type="InterPro" id="IPR034333">
    <property type="entry name" value="GST_Zeta_N"/>
</dbReference>
<protein>
    <submittedName>
        <fullName evidence="4">Maleylacetoacetate isomerase</fullName>
    </submittedName>
</protein>
<dbReference type="NCBIfam" id="TIGR01262">
    <property type="entry name" value="maiA"/>
    <property type="match status" value="1"/>
</dbReference>
<dbReference type="PROSITE" id="PS50404">
    <property type="entry name" value="GST_NTER"/>
    <property type="match status" value="1"/>
</dbReference>
<evidence type="ECO:0000313" key="4">
    <source>
        <dbReference type="EMBL" id="KGE76944.1"/>
    </source>
</evidence>
<keyword evidence="5" id="KW-1185">Reference proteome</keyword>
<dbReference type="GO" id="GO:0016853">
    <property type="term" value="F:isomerase activity"/>
    <property type="evidence" value="ECO:0007669"/>
    <property type="project" value="UniProtKB-KW"/>
</dbReference>
<dbReference type="CDD" id="cd03191">
    <property type="entry name" value="GST_C_Zeta"/>
    <property type="match status" value="1"/>
</dbReference>
<proteinExistence type="inferred from homology"/>
<dbReference type="InterPro" id="IPR005955">
    <property type="entry name" value="GST_Zeta"/>
</dbReference>
<evidence type="ECO:0000256" key="1">
    <source>
        <dbReference type="ARBA" id="ARBA00010007"/>
    </source>
</evidence>
<evidence type="ECO:0000313" key="5">
    <source>
        <dbReference type="Proteomes" id="UP000029721"/>
    </source>
</evidence>
<evidence type="ECO:0000259" key="3">
    <source>
        <dbReference type="PROSITE" id="PS50405"/>
    </source>
</evidence>
<dbReference type="SFLD" id="SFLDS00019">
    <property type="entry name" value="Glutathione_Transferase_(cytos"/>
    <property type="match status" value="1"/>
</dbReference>
<organism evidence="4 5">
    <name type="scientific">Halomonas salina</name>
    <dbReference type="NCBI Taxonomy" id="42565"/>
    <lineage>
        <taxon>Bacteria</taxon>
        <taxon>Pseudomonadati</taxon>
        <taxon>Pseudomonadota</taxon>
        <taxon>Gammaproteobacteria</taxon>
        <taxon>Oceanospirillales</taxon>
        <taxon>Halomonadaceae</taxon>
        <taxon>Halomonas</taxon>
    </lineage>
</organism>
<accession>A0ABR4WQF7</accession>
<dbReference type="SUPFAM" id="SSF52833">
    <property type="entry name" value="Thioredoxin-like"/>
    <property type="match status" value="1"/>
</dbReference>
<comment type="similarity">
    <text evidence="1">Belongs to the GST superfamily. Zeta family.</text>
</comment>
<sequence length="214" mass="23661">MTTLYGYFRSSAAYRVRIALNLKGLAYDQAPIDLVAGEQRGEGYLADNPQGLVPTLVTDDGLRLTQSLAICEYLEEVHPEPALLPEDPAERARVRALAQLVACEMHPPNNLRVLKYLTGELGVDEATRLAWYHHWVHEGFTALEAMLSREAGSGEFCHGAAPTLADACLVPQVFNAERFECDLSAYPRIRRIADNARALDAFRRAAPGEQPDAR</sequence>
<dbReference type="Gene3D" id="1.20.1050.10">
    <property type="match status" value="1"/>
</dbReference>
<name>A0ABR4WQF7_9GAMM</name>
<dbReference type="EMBL" id="JOKD01000060">
    <property type="protein sequence ID" value="KGE76944.1"/>
    <property type="molecule type" value="Genomic_DNA"/>
</dbReference>
<dbReference type="PROSITE" id="PS50405">
    <property type="entry name" value="GST_CTER"/>
    <property type="match status" value="1"/>
</dbReference>
<dbReference type="SUPFAM" id="SSF47616">
    <property type="entry name" value="GST C-terminal domain-like"/>
    <property type="match status" value="1"/>
</dbReference>
<dbReference type="PANTHER" id="PTHR42673">
    <property type="entry name" value="MALEYLACETOACETATE ISOMERASE"/>
    <property type="match status" value="1"/>
</dbReference>
<dbReference type="Pfam" id="PF13409">
    <property type="entry name" value="GST_N_2"/>
    <property type="match status" value="1"/>
</dbReference>
<dbReference type="RefSeq" id="WP_035599288.1">
    <property type="nucleotide sequence ID" value="NZ_JOKD01000060.1"/>
</dbReference>
<reference evidence="4 5" key="1">
    <citation type="submission" date="2014-06" db="EMBL/GenBank/DDBJ databases">
        <title>Draft genome sequence of an extremely salt tolerant bacteria Halomonas salina/CIFRI 1.</title>
        <authorList>
            <person name="Behera B.D."/>
            <person name="Meena D.K."/>
            <person name="Das P."/>
            <person name="Maharana J."/>
            <person name="Paria P."/>
            <person name="Sharma A.P."/>
            <person name="Shamsudheen K.V."/>
            <person name="Rijit J."/>
            <person name="Dixit V."/>
            <person name="Verma A."/>
            <person name="Scaria V."/>
            <person name="Sivasubbu S."/>
        </authorList>
    </citation>
    <scope>NUCLEOTIDE SEQUENCE [LARGE SCALE GENOMIC DNA]</scope>
    <source>
        <strain evidence="4 5">CIFRI 1</strain>
    </source>
</reference>
<dbReference type="InterPro" id="IPR010987">
    <property type="entry name" value="Glutathione-S-Trfase_C-like"/>
</dbReference>
<dbReference type="InterPro" id="IPR036282">
    <property type="entry name" value="Glutathione-S-Trfase_C_sf"/>
</dbReference>